<keyword evidence="9 14" id="KW-0949">S-adenosyl-L-methionine</keyword>
<dbReference type="EC" id="2.1.1.176" evidence="4"/>
<dbReference type="Pfam" id="PF22458">
    <property type="entry name" value="RsmF-B_ferredox"/>
    <property type="match status" value="1"/>
</dbReference>
<keyword evidence="6" id="KW-0698">rRNA processing</keyword>
<keyword evidence="5" id="KW-0963">Cytoplasm</keyword>
<evidence type="ECO:0000313" key="17">
    <source>
        <dbReference type="Proteomes" id="UP000051804"/>
    </source>
</evidence>
<comment type="similarity">
    <text evidence="3 14">Belongs to the class I-like SAM-binding methyltransferase superfamily. RsmB/NOP family.</text>
</comment>
<dbReference type="FunFam" id="3.40.50.150:FF:000022">
    <property type="entry name" value="Ribosomal RNA small subunit methyltransferase B"/>
    <property type="match status" value="1"/>
</dbReference>
<dbReference type="Pfam" id="PF01189">
    <property type="entry name" value="Methyltr_RsmB-F"/>
    <property type="match status" value="1"/>
</dbReference>
<dbReference type="SUPFAM" id="SSF48013">
    <property type="entry name" value="NusB-like"/>
    <property type="match status" value="1"/>
</dbReference>
<evidence type="ECO:0000256" key="9">
    <source>
        <dbReference type="ARBA" id="ARBA00022691"/>
    </source>
</evidence>
<comment type="subcellular location">
    <subcellularLocation>
        <location evidence="2">Cytoplasm</location>
    </subcellularLocation>
</comment>
<feature type="domain" description="SAM-dependent MTase RsmB/NOP-type" evidence="15">
    <location>
        <begin position="168"/>
        <end position="443"/>
    </location>
</feature>
<dbReference type="GO" id="GO:0006355">
    <property type="term" value="P:regulation of DNA-templated transcription"/>
    <property type="evidence" value="ECO:0007669"/>
    <property type="project" value="InterPro"/>
</dbReference>
<evidence type="ECO:0000256" key="4">
    <source>
        <dbReference type="ARBA" id="ARBA00012140"/>
    </source>
</evidence>
<dbReference type="NCBIfam" id="TIGR00563">
    <property type="entry name" value="rsmB"/>
    <property type="match status" value="1"/>
</dbReference>
<dbReference type="InterPro" id="IPR018314">
    <property type="entry name" value="RsmB/NOL1/NOP2-like_CS"/>
</dbReference>
<dbReference type="STRING" id="1291734.FD02_GL000907"/>
<dbReference type="CDD" id="cd02440">
    <property type="entry name" value="AdoMet_MTases"/>
    <property type="match status" value="1"/>
</dbReference>
<feature type="binding site" evidence="14">
    <location>
        <begin position="257"/>
        <end position="263"/>
    </location>
    <ligand>
        <name>S-adenosyl-L-methionine</name>
        <dbReference type="ChEBI" id="CHEBI:59789"/>
    </ligand>
</feature>
<sequence length="444" mass="47156">MPNNARAVALAVLEKVSKQNSYSNLALDAALRQAHLDQRDANLATTIVYGVIQHKLTLEYILKPFVAGKKLASWVMPLLETAVFQLRYLDKVPARAVFYETTELAKARGNAGVAKLVTAVMHQVQRAGEPDFGQIADPLERLSIASSTPRWLVAKLTDQLGPERTASILHSINQPAAASLRVNTTKTTPAALQAALADRVPELTPSEISAVGLVAPGGHLAGLPEFAAGDFTLQDESSQLVAPSLALQPGDHVLDACAAPGGKTTHIAQYLDAAQGGQVTALDLHPHKVKLIAQNAARLGLADRVSARAMDARAVASAFAPESFDAVLVDAPCSGLGLMRRKPEIRYEKQPADLTHLHDIQLAILAGVAPVVKIGGRLTYSTCTMVREENQDVVAAFLAAHPGFKQVAVPTAKPLAAHSAPALQLFPDDYGTDGFFIASFVREA</sequence>
<evidence type="ECO:0000256" key="8">
    <source>
        <dbReference type="ARBA" id="ARBA00022679"/>
    </source>
</evidence>
<dbReference type="InterPro" id="IPR035926">
    <property type="entry name" value="NusB-like_sf"/>
</dbReference>
<dbReference type="InterPro" id="IPR004573">
    <property type="entry name" value="rRNA_ssu_MeTfrase_B"/>
</dbReference>
<dbReference type="GO" id="GO:0008649">
    <property type="term" value="F:rRNA methyltransferase activity"/>
    <property type="evidence" value="ECO:0007669"/>
    <property type="project" value="InterPro"/>
</dbReference>
<evidence type="ECO:0000313" key="16">
    <source>
        <dbReference type="EMBL" id="KRK74306.1"/>
    </source>
</evidence>
<dbReference type="InterPro" id="IPR054728">
    <property type="entry name" value="RsmB-like_ferredoxin"/>
</dbReference>
<organism evidence="16 17">
    <name type="scientific">Lacticaseibacillus nasuensis JCM 17158</name>
    <dbReference type="NCBI Taxonomy" id="1291734"/>
    <lineage>
        <taxon>Bacteria</taxon>
        <taxon>Bacillati</taxon>
        <taxon>Bacillota</taxon>
        <taxon>Bacilli</taxon>
        <taxon>Lactobacillales</taxon>
        <taxon>Lactobacillaceae</taxon>
        <taxon>Lacticaseibacillus</taxon>
    </lineage>
</organism>
<reference evidence="16 17" key="1">
    <citation type="journal article" date="2015" name="Genome Announc.">
        <title>Expanding the biotechnology potential of lactobacilli through comparative genomics of 213 strains and associated genera.</title>
        <authorList>
            <person name="Sun Z."/>
            <person name="Harris H.M."/>
            <person name="McCann A."/>
            <person name="Guo C."/>
            <person name="Argimon S."/>
            <person name="Zhang W."/>
            <person name="Yang X."/>
            <person name="Jeffery I.B."/>
            <person name="Cooney J.C."/>
            <person name="Kagawa T.F."/>
            <person name="Liu W."/>
            <person name="Song Y."/>
            <person name="Salvetti E."/>
            <person name="Wrobel A."/>
            <person name="Rasinkangas P."/>
            <person name="Parkhill J."/>
            <person name="Rea M.C."/>
            <person name="O'Sullivan O."/>
            <person name="Ritari J."/>
            <person name="Douillard F.P."/>
            <person name="Paul Ross R."/>
            <person name="Yang R."/>
            <person name="Briner A.E."/>
            <person name="Felis G.E."/>
            <person name="de Vos W.M."/>
            <person name="Barrangou R."/>
            <person name="Klaenhammer T.R."/>
            <person name="Caufield P.W."/>
            <person name="Cui Y."/>
            <person name="Zhang H."/>
            <person name="O'Toole P.W."/>
        </authorList>
    </citation>
    <scope>NUCLEOTIDE SEQUENCE [LARGE SCALE GENOMIC DNA]</scope>
    <source>
        <strain evidence="16 17">JCM 17158</strain>
    </source>
</reference>
<dbReference type="InterPro" id="IPR049560">
    <property type="entry name" value="MeTrfase_RsmB-F_NOP2_cat"/>
</dbReference>
<dbReference type="PRINTS" id="PR02008">
    <property type="entry name" value="RCMTFAMILY"/>
</dbReference>
<protein>
    <recommendedName>
        <fullName evidence="4">16S rRNA (cytosine(967)-C(5))-methyltransferase</fullName>
        <ecNumber evidence="4">2.1.1.176</ecNumber>
    </recommendedName>
    <alternativeName>
        <fullName evidence="11">16S rRNA m5C967 methyltransferase</fullName>
    </alternativeName>
    <alternativeName>
        <fullName evidence="12">rRNA (cytosine-C(5)-)-methyltransferase RsmB</fullName>
    </alternativeName>
</protein>
<keyword evidence="17" id="KW-1185">Reference proteome</keyword>
<dbReference type="InterPro" id="IPR023267">
    <property type="entry name" value="RCMT"/>
</dbReference>
<dbReference type="Proteomes" id="UP000051804">
    <property type="component" value="Unassembled WGS sequence"/>
</dbReference>
<evidence type="ECO:0000259" key="15">
    <source>
        <dbReference type="PROSITE" id="PS51686"/>
    </source>
</evidence>
<dbReference type="OrthoDB" id="9810297at2"/>
<evidence type="ECO:0000256" key="5">
    <source>
        <dbReference type="ARBA" id="ARBA00022490"/>
    </source>
</evidence>
<feature type="binding site" evidence="14">
    <location>
        <position position="311"/>
    </location>
    <ligand>
        <name>S-adenosyl-L-methionine</name>
        <dbReference type="ChEBI" id="CHEBI:59789"/>
    </ligand>
</feature>
<comment type="caution">
    <text evidence="16">The sequence shown here is derived from an EMBL/GenBank/DDBJ whole genome shotgun (WGS) entry which is preliminary data.</text>
</comment>
<dbReference type="Gene3D" id="1.10.940.10">
    <property type="entry name" value="NusB-like"/>
    <property type="match status" value="1"/>
</dbReference>
<dbReference type="InterPro" id="IPR006027">
    <property type="entry name" value="NusB_RsmB_TIM44"/>
</dbReference>
<comment type="catalytic activity">
    <reaction evidence="13">
        <text>cytidine(967) in 16S rRNA + S-adenosyl-L-methionine = 5-methylcytidine(967) in 16S rRNA + S-adenosyl-L-homocysteine + H(+)</text>
        <dbReference type="Rhea" id="RHEA:42748"/>
        <dbReference type="Rhea" id="RHEA-COMP:10219"/>
        <dbReference type="Rhea" id="RHEA-COMP:10220"/>
        <dbReference type="ChEBI" id="CHEBI:15378"/>
        <dbReference type="ChEBI" id="CHEBI:57856"/>
        <dbReference type="ChEBI" id="CHEBI:59789"/>
        <dbReference type="ChEBI" id="CHEBI:74483"/>
        <dbReference type="ChEBI" id="CHEBI:82748"/>
        <dbReference type="EC" id="2.1.1.176"/>
    </reaction>
</comment>
<dbReference type="EMBL" id="AZDJ01000001">
    <property type="protein sequence ID" value="KRK74306.1"/>
    <property type="molecule type" value="Genomic_DNA"/>
</dbReference>
<dbReference type="PANTHER" id="PTHR22807">
    <property type="entry name" value="NOP2 YEAST -RELATED NOL1/NOP2/FMU SUN DOMAIN-CONTAINING"/>
    <property type="match status" value="1"/>
</dbReference>
<keyword evidence="7 14" id="KW-0489">Methyltransferase</keyword>
<comment type="function">
    <text evidence="1">Specifically methylates the cytosine at position 967 (m5C967) of 16S rRNA.</text>
</comment>
<evidence type="ECO:0000256" key="7">
    <source>
        <dbReference type="ARBA" id="ARBA00022603"/>
    </source>
</evidence>
<dbReference type="Gene3D" id="3.30.70.1170">
    <property type="entry name" value="Sun protein, domain 3"/>
    <property type="match status" value="1"/>
</dbReference>
<dbReference type="RefSeq" id="WP_056949891.1">
    <property type="nucleotide sequence ID" value="NZ_AZDJ01000001.1"/>
</dbReference>
<dbReference type="PANTHER" id="PTHR22807:SF53">
    <property type="entry name" value="RIBOSOMAL RNA SMALL SUBUNIT METHYLTRANSFERASE B-RELATED"/>
    <property type="match status" value="1"/>
</dbReference>
<evidence type="ECO:0000256" key="13">
    <source>
        <dbReference type="ARBA" id="ARBA00047283"/>
    </source>
</evidence>
<dbReference type="GO" id="GO:0003723">
    <property type="term" value="F:RNA binding"/>
    <property type="evidence" value="ECO:0007669"/>
    <property type="project" value="UniProtKB-UniRule"/>
</dbReference>
<dbReference type="PROSITE" id="PS51686">
    <property type="entry name" value="SAM_MT_RSMB_NOP"/>
    <property type="match status" value="1"/>
</dbReference>
<evidence type="ECO:0000256" key="11">
    <source>
        <dbReference type="ARBA" id="ARBA00030399"/>
    </source>
</evidence>
<dbReference type="GO" id="GO:0005737">
    <property type="term" value="C:cytoplasm"/>
    <property type="evidence" value="ECO:0007669"/>
    <property type="project" value="UniProtKB-SubCell"/>
</dbReference>
<dbReference type="Gene3D" id="3.40.50.150">
    <property type="entry name" value="Vaccinia Virus protein VP39"/>
    <property type="match status" value="1"/>
</dbReference>
<dbReference type="InterPro" id="IPR001678">
    <property type="entry name" value="MeTrfase_RsmB-F_NOP2_dom"/>
</dbReference>
<dbReference type="NCBIfam" id="NF011494">
    <property type="entry name" value="PRK14902.1"/>
    <property type="match status" value="1"/>
</dbReference>
<keyword evidence="8 14" id="KW-0808">Transferase</keyword>
<feature type="binding site" evidence="14">
    <location>
        <position position="330"/>
    </location>
    <ligand>
        <name>S-adenosyl-L-methionine</name>
        <dbReference type="ChEBI" id="CHEBI:59789"/>
    </ligand>
</feature>
<dbReference type="AlphaFoldDB" id="A0A0R1K2C4"/>
<evidence type="ECO:0000256" key="12">
    <source>
        <dbReference type="ARBA" id="ARBA00031088"/>
    </source>
</evidence>
<evidence type="ECO:0000256" key="1">
    <source>
        <dbReference type="ARBA" id="ARBA00002724"/>
    </source>
</evidence>
<keyword evidence="10 14" id="KW-0694">RNA-binding</keyword>
<feature type="active site" description="Nucleophile" evidence="14">
    <location>
        <position position="383"/>
    </location>
</feature>
<dbReference type="Pfam" id="PF01029">
    <property type="entry name" value="NusB"/>
    <property type="match status" value="1"/>
</dbReference>
<evidence type="ECO:0000256" key="3">
    <source>
        <dbReference type="ARBA" id="ARBA00007494"/>
    </source>
</evidence>
<evidence type="ECO:0000256" key="10">
    <source>
        <dbReference type="ARBA" id="ARBA00022884"/>
    </source>
</evidence>
<dbReference type="InterPro" id="IPR029063">
    <property type="entry name" value="SAM-dependent_MTases_sf"/>
</dbReference>
<evidence type="ECO:0000256" key="2">
    <source>
        <dbReference type="ARBA" id="ARBA00004496"/>
    </source>
</evidence>
<dbReference type="PROSITE" id="PS01153">
    <property type="entry name" value="NOL1_NOP2_SUN"/>
    <property type="match status" value="1"/>
</dbReference>
<gene>
    <name evidence="16" type="ORF">FD02_GL000907</name>
</gene>
<dbReference type="SUPFAM" id="SSF53335">
    <property type="entry name" value="S-adenosyl-L-methionine-dependent methyltransferases"/>
    <property type="match status" value="1"/>
</dbReference>
<evidence type="ECO:0000256" key="14">
    <source>
        <dbReference type="PROSITE-ProRule" id="PRU01023"/>
    </source>
</evidence>
<name>A0A0R1K2C4_9LACO</name>
<accession>A0A0R1K2C4</accession>
<proteinExistence type="inferred from homology"/>
<evidence type="ECO:0000256" key="6">
    <source>
        <dbReference type="ARBA" id="ARBA00022552"/>
    </source>
</evidence>
<dbReference type="PATRIC" id="fig|1291734.4.peg.934"/>
<feature type="binding site" evidence="14">
    <location>
        <position position="283"/>
    </location>
    <ligand>
        <name>S-adenosyl-L-methionine</name>
        <dbReference type="ChEBI" id="CHEBI:59789"/>
    </ligand>
</feature>